<name>A0A844GU76_9CHRO</name>
<evidence type="ECO:0000313" key="1">
    <source>
        <dbReference type="EMBL" id="MTF38601.1"/>
    </source>
</evidence>
<dbReference type="Proteomes" id="UP000437131">
    <property type="component" value="Unassembled WGS sequence"/>
</dbReference>
<dbReference type="Gene3D" id="2.60.40.3440">
    <property type="match status" value="1"/>
</dbReference>
<gene>
    <name evidence="1" type="ORF">GGC33_06650</name>
</gene>
<protein>
    <submittedName>
        <fullName evidence="1">Cellulose-binding protein</fullName>
    </submittedName>
</protein>
<dbReference type="EMBL" id="WMIA01000006">
    <property type="protein sequence ID" value="MTF38601.1"/>
    <property type="molecule type" value="Genomic_DNA"/>
</dbReference>
<sequence>MIANTLSNIPKNTHNQFPEANDDLVSTLKNNPIKIDVLSNDSDPEGDVFSLDSFTQPVNGSISLNQDGSFTYTPANNLTGQDNFTYTIVDEHGAKDTATVNITIRTPTMEIGSNLNGIADWSPQLPFIDGFNSSRNWIPQNHNIWDTKERDLLDLDENGWVKSLSTPGANFTKVGTLLFRDIKGQYQGGQYVVTYDGEGTIQYGFDAKLVSSTPGRDIIQVTPSNSGIYMGITATDPNKTGDYIRNISVVPIEKENTYQQDIFNPDFLNHIDDFKTLRFMDWMRTNGSQQSEWSDRPQLNDHTWSKEGGAPVEIMVELANRLDSNPWFTMPHMATDEYIRNFAQYVKDNLEPERQIYIEYSNEVWNWRFEQTHWVDQQAKAEGLDNWIDWYSKRTTEMTRIWDDVFGDDKEKVIGVMGAQNGNNWTAQRALNYQWTDSPLSHQEYGIDVVAIAPYFGGYIGNSNNKDTLISWTKEADGGLSKLFDEINNGGLLSNSPSGGALVKSYQDMSNYLQLAKEQGLSLVAYEGGQHLVDKTATPEIIDLFAKANRDPRMGEIYKEYFQTWFNMGGGEFINFSDVGSYGKYGYWGLTEGLNQSSPKYEAVMDLINNSTN</sequence>
<dbReference type="AlphaFoldDB" id="A0A844GU76"/>
<organism evidence="1 2">
    <name type="scientific">Cyanobacterium aponinum 0216</name>
    <dbReference type="NCBI Taxonomy" id="2676140"/>
    <lineage>
        <taxon>Bacteria</taxon>
        <taxon>Bacillati</taxon>
        <taxon>Cyanobacteriota</taxon>
        <taxon>Cyanophyceae</taxon>
        <taxon>Oscillatoriophycideae</taxon>
        <taxon>Chroococcales</taxon>
        <taxon>Geminocystaceae</taxon>
        <taxon>Cyanobacterium</taxon>
    </lineage>
</organism>
<reference evidence="1 2" key="1">
    <citation type="submission" date="2019-11" db="EMBL/GenBank/DDBJ databases">
        <title>Isolation of a new High Light Tolerant Cyanobacteria.</title>
        <authorList>
            <person name="Dobson Z."/>
            <person name="Vaughn N."/>
            <person name="Vaughn M."/>
            <person name="Fromme P."/>
            <person name="Mazor Y."/>
        </authorList>
    </citation>
    <scope>NUCLEOTIDE SEQUENCE [LARGE SCALE GENOMIC DNA]</scope>
    <source>
        <strain evidence="1 2">0216</strain>
    </source>
</reference>
<accession>A0A844GU76</accession>
<evidence type="ECO:0000313" key="2">
    <source>
        <dbReference type="Proteomes" id="UP000437131"/>
    </source>
</evidence>
<comment type="caution">
    <text evidence="1">The sequence shown here is derived from an EMBL/GenBank/DDBJ whole genome shotgun (WGS) entry which is preliminary data.</text>
</comment>
<proteinExistence type="predicted"/>
<dbReference type="Pfam" id="PF17963">
    <property type="entry name" value="Big_9"/>
    <property type="match status" value="1"/>
</dbReference>